<dbReference type="AlphaFoldDB" id="A0A6S7AT10"/>
<dbReference type="Pfam" id="PF08895">
    <property type="entry name" value="DUF1840"/>
    <property type="match status" value="1"/>
</dbReference>
<accession>A0A6S7AT10</accession>
<reference evidence="1 2" key="1">
    <citation type="submission" date="2020-04" db="EMBL/GenBank/DDBJ databases">
        <authorList>
            <person name="De Canck E."/>
        </authorList>
    </citation>
    <scope>NUCLEOTIDE SEQUENCE [LARGE SCALE GENOMIC DNA]</scope>
    <source>
        <strain evidence="1 2">LMG 28614</strain>
    </source>
</reference>
<dbReference type="InterPro" id="IPR014991">
    <property type="entry name" value="DUF1840"/>
</dbReference>
<name>A0A6S7AT10_9BURK</name>
<sequence>MKRLPRALQKGVIMLITFQSTASPDVVMLRDLAQYLLGLIGKRLDDRGVITHAELPGAIGRLEAAISDDAKTEATVEPLHCSASNHSESRNRLSQRAWPFLDMMREARKSEADIIWGL</sequence>
<evidence type="ECO:0000313" key="1">
    <source>
        <dbReference type="EMBL" id="CAB3776890.1"/>
    </source>
</evidence>
<organism evidence="1 2">
    <name type="scientific">Paraburkholderia ultramafica</name>
    <dbReference type="NCBI Taxonomy" id="1544867"/>
    <lineage>
        <taxon>Bacteria</taxon>
        <taxon>Pseudomonadati</taxon>
        <taxon>Pseudomonadota</taxon>
        <taxon>Betaproteobacteria</taxon>
        <taxon>Burkholderiales</taxon>
        <taxon>Burkholderiaceae</taxon>
        <taxon>Paraburkholderia</taxon>
    </lineage>
</organism>
<evidence type="ECO:0008006" key="3">
    <source>
        <dbReference type="Google" id="ProtNLM"/>
    </source>
</evidence>
<proteinExistence type="predicted"/>
<dbReference type="EMBL" id="CADIKK010000001">
    <property type="protein sequence ID" value="CAB3776890.1"/>
    <property type="molecule type" value="Genomic_DNA"/>
</dbReference>
<evidence type="ECO:0000313" key="2">
    <source>
        <dbReference type="Proteomes" id="UP000494365"/>
    </source>
</evidence>
<dbReference type="Proteomes" id="UP000494365">
    <property type="component" value="Unassembled WGS sequence"/>
</dbReference>
<keyword evidence="2" id="KW-1185">Reference proteome</keyword>
<protein>
    <recommendedName>
        <fullName evidence="3">DUF1840 domain-containing protein</fullName>
    </recommendedName>
</protein>
<gene>
    <name evidence="1" type="ORF">LMG28614_00305</name>
</gene>